<sequence>MEEMKKTAVRRPRGRQRPVKTEWNSRCVLLTYFQGDISSVVDEHFSRALGNIKRPHGLSPLSQHEDVILRNDSDMAPNQWHFSSPWTKPGASLANGDANCSFMSDPMNVDQYPMSLNGSPSAHPGELWHFSSLASPSSPEPGYSHAYPAGHLVPETQLDGKCEPLLSLLQQDRCLAHPQESARREEYNPVQIAGSSGSFLNLSPSSTHCKKMYVSPSWGPASTSLAHENIWEMFTLFSAPNHWSHQHGYPQHL</sequence>
<dbReference type="PANTHER" id="PTHR15950">
    <property type="entry name" value="TRANSCRIPTION COFACTOR VESTIGIAL-LIKE PROTEIN"/>
    <property type="match status" value="1"/>
</dbReference>
<dbReference type="FunCoup" id="L9J8U2">
    <property type="interactions" value="49"/>
</dbReference>
<dbReference type="Pfam" id="PF07545">
    <property type="entry name" value="Vg_Tdu"/>
    <property type="match status" value="1"/>
</dbReference>
<dbReference type="InterPro" id="IPR006627">
    <property type="entry name" value="TDU_repeat"/>
</dbReference>
<dbReference type="InParanoid" id="L9J8U2"/>
<dbReference type="GO" id="GO:0005634">
    <property type="term" value="C:nucleus"/>
    <property type="evidence" value="ECO:0007669"/>
    <property type="project" value="UniProtKB-SubCell"/>
</dbReference>
<reference evidence="8" key="1">
    <citation type="submission" date="2012-07" db="EMBL/GenBank/DDBJ databases">
        <title>Genome of the Chinese tree shrew, a rising model animal genetically related to primates.</title>
        <authorList>
            <person name="Zhang G."/>
            <person name="Fan Y."/>
            <person name="Yao Y."/>
            <person name="Huang Z."/>
        </authorList>
    </citation>
    <scope>NUCLEOTIDE SEQUENCE [LARGE SCALE GENOMIC DNA]</scope>
</reference>
<keyword evidence="3" id="KW-0805">Transcription regulation</keyword>
<organism evidence="7 8">
    <name type="scientific">Tupaia chinensis</name>
    <name type="common">Chinese tree shrew</name>
    <name type="synonym">Tupaia belangeri chinensis</name>
    <dbReference type="NCBI Taxonomy" id="246437"/>
    <lineage>
        <taxon>Eukaryota</taxon>
        <taxon>Metazoa</taxon>
        <taxon>Chordata</taxon>
        <taxon>Craniata</taxon>
        <taxon>Vertebrata</taxon>
        <taxon>Euteleostomi</taxon>
        <taxon>Mammalia</taxon>
        <taxon>Eutheria</taxon>
        <taxon>Euarchontoglires</taxon>
        <taxon>Scandentia</taxon>
        <taxon>Tupaiidae</taxon>
        <taxon>Tupaia</taxon>
    </lineage>
</organism>
<evidence type="ECO:0000313" key="8">
    <source>
        <dbReference type="Proteomes" id="UP000011518"/>
    </source>
</evidence>
<evidence type="ECO:0000256" key="2">
    <source>
        <dbReference type="ARBA" id="ARBA00004123"/>
    </source>
</evidence>
<keyword evidence="5" id="KW-0539">Nucleus</keyword>
<dbReference type="STRING" id="246437.L9J8U2"/>
<proteinExistence type="inferred from homology"/>
<reference evidence="8" key="2">
    <citation type="journal article" date="2013" name="Nat. Commun.">
        <title>Genome of the Chinese tree shrew.</title>
        <authorList>
            <person name="Fan Y."/>
            <person name="Huang Z.Y."/>
            <person name="Cao C.C."/>
            <person name="Chen C.S."/>
            <person name="Chen Y.X."/>
            <person name="Fan D.D."/>
            <person name="He J."/>
            <person name="Hou H.L."/>
            <person name="Hu L."/>
            <person name="Hu X.T."/>
            <person name="Jiang X.T."/>
            <person name="Lai R."/>
            <person name="Lang Y.S."/>
            <person name="Liang B."/>
            <person name="Liao S.G."/>
            <person name="Mu D."/>
            <person name="Ma Y.Y."/>
            <person name="Niu Y.Y."/>
            <person name="Sun X.Q."/>
            <person name="Xia J.Q."/>
            <person name="Xiao J."/>
            <person name="Xiong Z.Q."/>
            <person name="Xu L."/>
            <person name="Yang L."/>
            <person name="Zhang Y."/>
            <person name="Zhao W."/>
            <person name="Zhao X.D."/>
            <person name="Zheng Y.T."/>
            <person name="Zhou J.M."/>
            <person name="Zhu Y.B."/>
            <person name="Zhang G.J."/>
            <person name="Wang J."/>
            <person name="Yao Y.G."/>
        </authorList>
    </citation>
    <scope>NUCLEOTIDE SEQUENCE [LARGE SCALE GENOMIC DNA]</scope>
</reference>
<dbReference type="eggNOG" id="ENOG502S3X8">
    <property type="taxonomic scope" value="Eukaryota"/>
</dbReference>
<name>L9J8U2_TUPCH</name>
<dbReference type="GO" id="GO:0006355">
    <property type="term" value="P:regulation of DNA-templated transcription"/>
    <property type="evidence" value="ECO:0007669"/>
    <property type="project" value="InterPro"/>
</dbReference>
<dbReference type="InterPro" id="IPR011520">
    <property type="entry name" value="Vg_fam"/>
</dbReference>
<comment type="subcellular location">
    <subcellularLocation>
        <location evidence="2">Nucleus</location>
    </subcellularLocation>
</comment>
<keyword evidence="4" id="KW-0804">Transcription</keyword>
<protein>
    <submittedName>
        <fullName evidence="7">Transcription cofactor vestigial-like protein 1</fullName>
    </submittedName>
</protein>
<keyword evidence="8" id="KW-1185">Reference proteome</keyword>
<comment type="similarity">
    <text evidence="6">Belongs to the vestigial family.</text>
</comment>
<gene>
    <name evidence="7" type="ORF">TREES_T100012440</name>
</gene>
<evidence type="ECO:0000256" key="1">
    <source>
        <dbReference type="ARBA" id="ARBA00002229"/>
    </source>
</evidence>
<dbReference type="SMART" id="SM00711">
    <property type="entry name" value="TDU"/>
    <property type="match status" value="1"/>
</dbReference>
<evidence type="ECO:0000256" key="5">
    <source>
        <dbReference type="ARBA" id="ARBA00023242"/>
    </source>
</evidence>
<evidence type="ECO:0000256" key="3">
    <source>
        <dbReference type="ARBA" id="ARBA00023015"/>
    </source>
</evidence>
<accession>L9J8U2</accession>
<comment type="function">
    <text evidence="1">May act as a specific coactivator for the mammalian TEFs.</text>
</comment>
<evidence type="ECO:0000313" key="7">
    <source>
        <dbReference type="EMBL" id="ELW46931.1"/>
    </source>
</evidence>
<evidence type="ECO:0000256" key="4">
    <source>
        <dbReference type="ARBA" id="ARBA00023163"/>
    </source>
</evidence>
<dbReference type="PANTHER" id="PTHR15950:SF20">
    <property type="entry name" value="TRANSCRIPTION COFACTOR VESTIGIAL-LIKE PROTEIN 1"/>
    <property type="match status" value="1"/>
</dbReference>
<evidence type="ECO:0000256" key="6">
    <source>
        <dbReference type="ARBA" id="ARBA00025784"/>
    </source>
</evidence>
<dbReference type="EMBL" id="KB321176">
    <property type="protein sequence ID" value="ELW46931.1"/>
    <property type="molecule type" value="Genomic_DNA"/>
</dbReference>
<dbReference type="AlphaFoldDB" id="L9J8U2"/>
<dbReference type="Proteomes" id="UP000011518">
    <property type="component" value="Unassembled WGS sequence"/>
</dbReference>